<accession>A0A381U2K9</accession>
<dbReference type="InterPro" id="IPR010921">
    <property type="entry name" value="Trp_repressor/repl_initiator"/>
</dbReference>
<keyword evidence="3" id="KW-0235">DNA replication</keyword>
<dbReference type="Pfam" id="PF08299">
    <property type="entry name" value="Bac_DnaA_C"/>
    <property type="match status" value="1"/>
</dbReference>
<dbReference type="Gene3D" id="3.40.50.300">
    <property type="entry name" value="P-loop containing nucleotide triphosphate hydrolases"/>
    <property type="match status" value="1"/>
</dbReference>
<dbReference type="InterPro" id="IPR001957">
    <property type="entry name" value="Chromosome_initiator_DnaA"/>
</dbReference>
<keyword evidence="4" id="KW-0547">Nucleotide-binding</keyword>
<dbReference type="GO" id="GO:0006270">
    <property type="term" value="P:DNA replication initiation"/>
    <property type="evidence" value="ECO:0007669"/>
    <property type="project" value="InterPro"/>
</dbReference>
<dbReference type="EMBL" id="UINC01005471">
    <property type="protein sequence ID" value="SVA21537.1"/>
    <property type="molecule type" value="Genomic_DNA"/>
</dbReference>
<name>A0A381U2K9_9ZZZZ</name>
<dbReference type="PANTHER" id="PTHR30050">
    <property type="entry name" value="CHROMOSOMAL REPLICATION INITIATOR PROTEIN DNAA"/>
    <property type="match status" value="1"/>
</dbReference>
<dbReference type="InterPro" id="IPR013317">
    <property type="entry name" value="DnaA_dom"/>
</dbReference>
<evidence type="ECO:0000256" key="7">
    <source>
        <dbReference type="ARBA" id="ARBA00023125"/>
    </source>
</evidence>
<dbReference type="InterPro" id="IPR024633">
    <property type="entry name" value="DnaA_N_dom"/>
</dbReference>
<dbReference type="Pfam" id="PF11638">
    <property type="entry name" value="DnaA_N"/>
    <property type="match status" value="1"/>
</dbReference>
<keyword evidence="2" id="KW-0963">Cytoplasm</keyword>
<dbReference type="InterPro" id="IPR038454">
    <property type="entry name" value="DnaA_N_sf"/>
</dbReference>
<dbReference type="Gene3D" id="1.10.8.60">
    <property type="match status" value="1"/>
</dbReference>
<dbReference type="CDD" id="cd06571">
    <property type="entry name" value="Bac_DnaA_C"/>
    <property type="match status" value="1"/>
</dbReference>
<dbReference type="PANTHER" id="PTHR30050:SF2">
    <property type="entry name" value="CHROMOSOMAL REPLICATION INITIATOR PROTEIN DNAA"/>
    <property type="match status" value="1"/>
</dbReference>
<feature type="domain" description="AAA+ ATPase" evidence="8">
    <location>
        <begin position="157"/>
        <end position="293"/>
    </location>
</feature>
<dbReference type="InterPro" id="IPR020591">
    <property type="entry name" value="Chromosome_initiator_DnaA-like"/>
</dbReference>
<evidence type="ECO:0000259" key="9">
    <source>
        <dbReference type="SMART" id="SM00760"/>
    </source>
</evidence>
<dbReference type="NCBIfam" id="TIGR00362">
    <property type="entry name" value="DnaA"/>
    <property type="match status" value="1"/>
</dbReference>
<dbReference type="Gene3D" id="3.30.300.180">
    <property type="match status" value="1"/>
</dbReference>
<dbReference type="InterPro" id="IPR003593">
    <property type="entry name" value="AAA+_ATPase"/>
</dbReference>
<dbReference type="Gene3D" id="1.10.1750.10">
    <property type="match status" value="1"/>
</dbReference>
<evidence type="ECO:0000256" key="6">
    <source>
        <dbReference type="ARBA" id="ARBA00023121"/>
    </source>
</evidence>
<evidence type="ECO:0000256" key="4">
    <source>
        <dbReference type="ARBA" id="ARBA00022741"/>
    </source>
</evidence>
<dbReference type="GO" id="GO:0006275">
    <property type="term" value="P:regulation of DNA replication"/>
    <property type="evidence" value="ECO:0007669"/>
    <property type="project" value="InterPro"/>
</dbReference>
<dbReference type="CDD" id="cd00009">
    <property type="entry name" value="AAA"/>
    <property type="match status" value="1"/>
</dbReference>
<dbReference type="InterPro" id="IPR027417">
    <property type="entry name" value="P-loop_NTPase"/>
</dbReference>
<feature type="non-terminal residue" evidence="10">
    <location>
        <position position="1"/>
    </location>
</feature>
<reference evidence="10" key="1">
    <citation type="submission" date="2018-05" db="EMBL/GenBank/DDBJ databases">
        <authorList>
            <person name="Lanie J.A."/>
            <person name="Ng W.-L."/>
            <person name="Kazmierczak K.M."/>
            <person name="Andrzejewski T.M."/>
            <person name="Davidsen T.M."/>
            <person name="Wayne K.J."/>
            <person name="Tettelin H."/>
            <person name="Glass J.I."/>
            <person name="Rusch D."/>
            <person name="Podicherti R."/>
            <person name="Tsui H.-C.T."/>
            <person name="Winkler M.E."/>
        </authorList>
    </citation>
    <scope>NUCLEOTIDE SEQUENCE</scope>
</reference>
<evidence type="ECO:0008006" key="11">
    <source>
        <dbReference type="Google" id="ProtNLM"/>
    </source>
</evidence>
<feature type="domain" description="Chromosomal replication initiator DnaA C-terminal" evidence="9">
    <location>
        <begin position="369"/>
        <end position="438"/>
    </location>
</feature>
<dbReference type="HAMAP" id="MF_00377">
    <property type="entry name" value="DnaA_bact"/>
    <property type="match status" value="1"/>
</dbReference>
<evidence type="ECO:0000256" key="5">
    <source>
        <dbReference type="ARBA" id="ARBA00022840"/>
    </source>
</evidence>
<dbReference type="AlphaFoldDB" id="A0A381U2K9"/>
<dbReference type="SUPFAM" id="SSF52540">
    <property type="entry name" value="P-loop containing nucleoside triphosphate hydrolases"/>
    <property type="match status" value="1"/>
</dbReference>
<keyword evidence="7" id="KW-0238">DNA-binding</keyword>
<keyword evidence="6" id="KW-0446">Lipid-binding</keyword>
<evidence type="ECO:0000256" key="3">
    <source>
        <dbReference type="ARBA" id="ARBA00022705"/>
    </source>
</evidence>
<evidence type="ECO:0000259" key="8">
    <source>
        <dbReference type="SMART" id="SM00382"/>
    </source>
</evidence>
<sequence length="464" mass="52522">VYKLTLQVDVDNLWITFMNHLDFWNKTKDELKKRLPAHTYDTWFEPIEALEFGVAGAVLQVPNQFFSEWVDTHYSKHILNTINDMGVKTKSLKFVVSGEKFKAEDTENNNSAVVTKSQNRPRHLNSSYSFERFIEGPNNQFAKAAAQKVSNTPGSQAFNPLVIYGGVGLGKTHLLHAIGNEIIETSPKTKIVIASSEKFTLDFISSIQKNNTAEFSKSYRIADVLLIDDIQFFQKKEQTQEQFFHTFNELYQLGKQIVMTADRYPGEMSGLQDRLLSRFQSGLSVDVQPPNYETRVAILMEKSEINGLDLPYNMIEFIAMHLKNSVRELESTIIRLLAHASLSQVDIDFPLVKKVLKERLGDGISADISAEDIINRVADLTNIRSDDIVGPSRRKEVAEARQIAVFLCRELLGLSLSTIGMHFGGRDHTTALHACNKIRNALKSDKRFNRIVGKVKDDFSFAIL</sequence>
<dbReference type="Pfam" id="PF00308">
    <property type="entry name" value="Bac_DnaA"/>
    <property type="match status" value="1"/>
</dbReference>
<dbReference type="SMART" id="SM00382">
    <property type="entry name" value="AAA"/>
    <property type="match status" value="1"/>
</dbReference>
<dbReference type="GO" id="GO:0003688">
    <property type="term" value="F:DNA replication origin binding"/>
    <property type="evidence" value="ECO:0007669"/>
    <property type="project" value="InterPro"/>
</dbReference>
<dbReference type="SMART" id="SM00760">
    <property type="entry name" value="Bac_DnaA_C"/>
    <property type="match status" value="1"/>
</dbReference>
<keyword evidence="5" id="KW-0067">ATP-binding</keyword>
<dbReference type="SUPFAM" id="SSF48295">
    <property type="entry name" value="TrpR-like"/>
    <property type="match status" value="1"/>
</dbReference>
<comment type="similarity">
    <text evidence="1">Belongs to the DnaA family.</text>
</comment>
<evidence type="ECO:0000256" key="1">
    <source>
        <dbReference type="ARBA" id="ARBA00006583"/>
    </source>
</evidence>
<proteinExistence type="inferred from homology"/>
<dbReference type="GO" id="GO:0008289">
    <property type="term" value="F:lipid binding"/>
    <property type="evidence" value="ECO:0007669"/>
    <property type="project" value="UniProtKB-KW"/>
</dbReference>
<dbReference type="GO" id="GO:0005524">
    <property type="term" value="F:ATP binding"/>
    <property type="evidence" value="ECO:0007669"/>
    <property type="project" value="UniProtKB-KW"/>
</dbReference>
<gene>
    <name evidence="10" type="ORF">METZ01_LOCUS74391</name>
</gene>
<dbReference type="FunFam" id="3.40.50.300:FF:000668">
    <property type="entry name" value="Chromosomal replication initiator protein DnaA"/>
    <property type="match status" value="1"/>
</dbReference>
<protein>
    <recommendedName>
        <fullName evidence="11">Chromosomal replication initiator protein DnaA</fullName>
    </recommendedName>
</protein>
<organism evidence="10">
    <name type="scientific">marine metagenome</name>
    <dbReference type="NCBI Taxonomy" id="408172"/>
    <lineage>
        <taxon>unclassified sequences</taxon>
        <taxon>metagenomes</taxon>
        <taxon>ecological metagenomes</taxon>
    </lineage>
</organism>
<evidence type="ECO:0000313" key="10">
    <source>
        <dbReference type="EMBL" id="SVA21537.1"/>
    </source>
</evidence>
<dbReference type="InterPro" id="IPR013159">
    <property type="entry name" value="DnaA_C"/>
</dbReference>
<evidence type="ECO:0000256" key="2">
    <source>
        <dbReference type="ARBA" id="ARBA00022490"/>
    </source>
</evidence>
<dbReference type="PRINTS" id="PR00051">
    <property type="entry name" value="DNAA"/>
</dbReference>
<dbReference type="GO" id="GO:0005886">
    <property type="term" value="C:plasma membrane"/>
    <property type="evidence" value="ECO:0007669"/>
    <property type="project" value="TreeGrafter"/>
</dbReference>